<dbReference type="PANTHER" id="PTHR21075">
    <property type="entry name" value="ANAEROBIC RIBONUCLEOSIDE-TRIPHOSPHATE REDUCTASE"/>
    <property type="match status" value="1"/>
</dbReference>
<gene>
    <name evidence="5" type="ordered locus">Paes_0906</name>
</gene>
<evidence type="ECO:0000256" key="2">
    <source>
        <dbReference type="ARBA" id="ARBA00022840"/>
    </source>
</evidence>
<keyword evidence="1 3" id="KW-0547">Nucleotide-binding</keyword>
<dbReference type="NCBIfam" id="TIGR02487">
    <property type="entry name" value="NrdD"/>
    <property type="match status" value="1"/>
</dbReference>
<protein>
    <submittedName>
        <fullName evidence="5">Anaerobic ribonucleoside-triphosphate reductase</fullName>
    </submittedName>
</protein>
<dbReference type="GO" id="GO:0006260">
    <property type="term" value="P:DNA replication"/>
    <property type="evidence" value="ECO:0007669"/>
    <property type="project" value="InterPro"/>
</dbReference>
<dbReference type="Pfam" id="PF13597">
    <property type="entry name" value="NRDD"/>
    <property type="match status" value="1"/>
</dbReference>
<dbReference type="GO" id="GO:0005524">
    <property type="term" value="F:ATP binding"/>
    <property type="evidence" value="ECO:0007669"/>
    <property type="project" value="UniProtKB-UniRule"/>
</dbReference>
<dbReference type="InterPro" id="IPR005144">
    <property type="entry name" value="ATP-cone_dom"/>
</dbReference>
<dbReference type="GO" id="GO:0031250">
    <property type="term" value="C:anaerobic ribonucleoside-triphosphate reductase complex"/>
    <property type="evidence" value="ECO:0007669"/>
    <property type="project" value="TreeGrafter"/>
</dbReference>
<dbReference type="InterPro" id="IPR012833">
    <property type="entry name" value="NrdD"/>
</dbReference>
<dbReference type="SUPFAM" id="SSF51998">
    <property type="entry name" value="PFL-like glycyl radical enzymes"/>
    <property type="match status" value="1"/>
</dbReference>
<dbReference type="GO" id="GO:0004748">
    <property type="term" value="F:ribonucleoside-diphosphate reductase activity, thioredoxin disulfide as acceptor"/>
    <property type="evidence" value="ECO:0007669"/>
    <property type="project" value="TreeGrafter"/>
</dbReference>
<dbReference type="GO" id="GO:0009265">
    <property type="term" value="P:2'-deoxyribonucleotide biosynthetic process"/>
    <property type="evidence" value="ECO:0007669"/>
    <property type="project" value="TreeGrafter"/>
</dbReference>
<accession>B4S7B2</accession>
<sequence>MMNNLQLCDDARIIKRDGTIVPFDREKITFAIFRAMRSIGKPDRGYAARLSDRVVERLGSDGPDRIASVEEIQDLVERLLFESREFEAAKAYIVYRHQHSSLRQAKEIFSNIDLVDDYLHLKDWRVKENANLSYSLQGLNHHISGLVSSQYWLHEIYPPEIAEAHKAGRLHIHDLGSLSVYCVGWDLEELLLSGFRGVDEHTTSAPARHLRTALGQIVNFFYTMQGEAAGAQAFSGFDTWLAPFIRYDGLDEVQVKQCLQEFFFNMNVPTRVGFQTPFTNITLDLNVPESMKHRQVIIGGQQMAEVYGDFQSEIDLFNRAFAAVMLDGDANGSVFSFPIPTYNITPDFDWDNPVYEGIWEMTARYGIPYFSNFVNSDMDPDDVRSMCCRLRLDKRELQSRGGGLFGSNPLTGSIGVVTVNLPEIGYLARSEEEFFQRLMRVMELSRQSLEVKRKVIERLTDQGLYPYSKFYLRHLYEKNGRYWDNHFSTIGIVGMNECCLNFLGHCVGDDEGRAFGLRVLDFMRERLALFQEETGHIYNLEATPAEGTSYRLARIDKQQYPDIITANETAFRQGGEPYYTNSSQLPVNFTDDLFEALRLQDELQTRYTGGTVFHAFLGEGGLGAASAKRLVRMMTANFRMPYFTLTPTFSICPLHGYLAGEHHQCPLCADEGNAVRCLVFSRIVGYLRPVGQWNAGKQAEFSDRREYAAGEVPAL</sequence>
<dbReference type="CDD" id="cd01675">
    <property type="entry name" value="RNR_III"/>
    <property type="match status" value="1"/>
</dbReference>
<name>B4S7B2_PROA2</name>
<keyword evidence="2 3" id="KW-0067">ATP-binding</keyword>
<dbReference type="Gene3D" id="3.20.70.20">
    <property type="match status" value="1"/>
</dbReference>
<dbReference type="PROSITE" id="PS51161">
    <property type="entry name" value="ATP_CONE"/>
    <property type="match status" value="1"/>
</dbReference>
<evidence type="ECO:0000313" key="6">
    <source>
        <dbReference type="Proteomes" id="UP000002725"/>
    </source>
</evidence>
<dbReference type="STRING" id="290512.Paes_0906"/>
<evidence type="ECO:0000256" key="3">
    <source>
        <dbReference type="PROSITE-ProRule" id="PRU00492"/>
    </source>
</evidence>
<dbReference type="KEGG" id="paa:Paes_0906"/>
<dbReference type="AlphaFoldDB" id="B4S7B2"/>
<evidence type="ECO:0000313" key="5">
    <source>
        <dbReference type="EMBL" id="ACF45949.1"/>
    </source>
</evidence>
<dbReference type="EMBL" id="CP001108">
    <property type="protein sequence ID" value="ACF45949.1"/>
    <property type="molecule type" value="Genomic_DNA"/>
</dbReference>
<evidence type="ECO:0000256" key="1">
    <source>
        <dbReference type="ARBA" id="ARBA00022741"/>
    </source>
</evidence>
<proteinExistence type="predicted"/>
<dbReference type="Proteomes" id="UP000002725">
    <property type="component" value="Chromosome"/>
</dbReference>
<dbReference type="RefSeq" id="WP_012505486.1">
    <property type="nucleotide sequence ID" value="NC_011059.1"/>
</dbReference>
<feature type="domain" description="ATP-cone" evidence="4">
    <location>
        <begin position="11"/>
        <end position="103"/>
    </location>
</feature>
<dbReference type="Pfam" id="PF03477">
    <property type="entry name" value="ATP-cone"/>
    <property type="match status" value="1"/>
</dbReference>
<dbReference type="eggNOG" id="COG1328">
    <property type="taxonomic scope" value="Bacteria"/>
</dbReference>
<keyword evidence="6" id="KW-1185">Reference proteome</keyword>
<dbReference type="HOGENOM" id="CLU_002707_0_2_10"/>
<dbReference type="GO" id="GO:0008998">
    <property type="term" value="F:ribonucleoside-triphosphate reductase (thioredoxin) activity"/>
    <property type="evidence" value="ECO:0007669"/>
    <property type="project" value="InterPro"/>
</dbReference>
<dbReference type="PANTHER" id="PTHR21075:SF0">
    <property type="entry name" value="ANAEROBIC RIBONUCLEOSIDE-TRIPHOSPHATE REDUCTASE"/>
    <property type="match status" value="1"/>
</dbReference>
<dbReference type="NCBIfam" id="NF006126">
    <property type="entry name" value="PRK08270.1"/>
    <property type="match status" value="1"/>
</dbReference>
<reference evidence="5" key="1">
    <citation type="submission" date="2008-06" db="EMBL/GenBank/DDBJ databases">
        <title>Complete sequence of chromosome of Prosthecochloris aestuarii DSM 271.</title>
        <authorList>
            <consortium name="US DOE Joint Genome Institute"/>
            <person name="Lucas S."/>
            <person name="Copeland A."/>
            <person name="Lapidus A."/>
            <person name="Glavina del Rio T."/>
            <person name="Dalin E."/>
            <person name="Tice H."/>
            <person name="Bruce D."/>
            <person name="Goodwin L."/>
            <person name="Pitluck S."/>
            <person name="Schmutz J."/>
            <person name="Larimer F."/>
            <person name="Land M."/>
            <person name="Hauser L."/>
            <person name="Kyrpides N."/>
            <person name="Anderson I."/>
            <person name="Liu Z."/>
            <person name="Li T."/>
            <person name="Zhao F."/>
            <person name="Overmann J."/>
            <person name="Bryant D.A."/>
            <person name="Richardson P."/>
        </authorList>
    </citation>
    <scope>NUCLEOTIDE SEQUENCE [LARGE SCALE GENOMIC DNA]</scope>
    <source>
        <strain evidence="5">DSM 271</strain>
    </source>
</reference>
<organism evidence="5 6">
    <name type="scientific">Prosthecochloris aestuarii (strain DSM 271 / SK 413)</name>
    <dbReference type="NCBI Taxonomy" id="290512"/>
    <lineage>
        <taxon>Bacteria</taxon>
        <taxon>Pseudomonadati</taxon>
        <taxon>Chlorobiota</taxon>
        <taxon>Chlorobiia</taxon>
        <taxon>Chlorobiales</taxon>
        <taxon>Chlorobiaceae</taxon>
        <taxon>Prosthecochloris</taxon>
    </lineage>
</organism>
<evidence type="ECO:0000259" key="4">
    <source>
        <dbReference type="PROSITE" id="PS51161"/>
    </source>
</evidence>